<keyword evidence="3" id="KW-1185">Reference proteome</keyword>
<dbReference type="InterPro" id="IPR036236">
    <property type="entry name" value="Znf_C2H2_sf"/>
</dbReference>
<organism evidence="2 3">
    <name type="scientific">Mitosporidium daphniae</name>
    <dbReference type="NCBI Taxonomy" id="1485682"/>
    <lineage>
        <taxon>Eukaryota</taxon>
        <taxon>Fungi</taxon>
        <taxon>Fungi incertae sedis</taxon>
        <taxon>Microsporidia</taxon>
        <taxon>Mitosporidium</taxon>
    </lineage>
</organism>
<dbReference type="SUPFAM" id="SSF57667">
    <property type="entry name" value="beta-beta-alpha zinc fingers"/>
    <property type="match status" value="1"/>
</dbReference>
<dbReference type="RefSeq" id="XP_013237193.1">
    <property type="nucleotide sequence ID" value="XM_013381739.1"/>
</dbReference>
<sequence>MVEWSKTSGSGPDLRKWARIPLEDSALLKDHYRTEWHKYNLHRKISSLPPLSSEEYHQRLQVSQLSSSSPPVSKGVACQFCDGKHGEIIEAEQTPFENAIIKKMESLSISTFEQLFAEFPDITDTVMQDLRAQFSNLILPSGCLFCTSSFKDVRDNLDHMVEMHCFFIPQVENIFDFEGLVSHLAEKINFYRTCLCCHPEKRYRSVEALRKHMIDKGHTMLGDDLEDISRFYVFDEDEFEDLDEELGDENGQNQLQLKDEYEMELPSGRRVGHRKYRRYYSQYLRDSSETSESGQIETARGRTLAKEYKPLPIASDQQSIKDQRKFVQSLSRKMLKVSVNQNKFQPYFREQIL</sequence>
<dbReference type="OrthoDB" id="19329at2759"/>
<dbReference type="InterPro" id="IPR041661">
    <property type="entry name" value="ZN622/Rei1/Reh1_Znf-C2H2"/>
</dbReference>
<protein>
    <submittedName>
        <fullName evidence="2">Zinc-finger domain-containing protein</fullName>
    </submittedName>
</protein>
<dbReference type="Pfam" id="PF12756">
    <property type="entry name" value="zf-C2H2_2"/>
    <property type="match status" value="1"/>
</dbReference>
<dbReference type="InterPro" id="IPR040025">
    <property type="entry name" value="Znf622/Rei1/Reh1"/>
</dbReference>
<proteinExistence type="predicted"/>
<evidence type="ECO:0000313" key="2">
    <source>
        <dbReference type="EMBL" id="KGG50751.1"/>
    </source>
</evidence>
<evidence type="ECO:0000259" key="1">
    <source>
        <dbReference type="Pfam" id="PF12756"/>
    </source>
</evidence>
<dbReference type="EMBL" id="JMKJ01000532">
    <property type="protein sequence ID" value="KGG50751.1"/>
    <property type="molecule type" value="Genomic_DNA"/>
</dbReference>
<dbReference type="PANTHER" id="PTHR13182">
    <property type="entry name" value="ZINC FINGER PROTEIN 622"/>
    <property type="match status" value="1"/>
</dbReference>
<dbReference type="PANTHER" id="PTHR13182:SF8">
    <property type="entry name" value="CYTOPLASMIC 60S SUBUNIT BIOGENESIS FACTOR ZNF622"/>
    <property type="match status" value="1"/>
</dbReference>
<name>A0A098VSQ4_9MICR</name>
<dbReference type="GO" id="GO:0042273">
    <property type="term" value="P:ribosomal large subunit biogenesis"/>
    <property type="evidence" value="ECO:0007669"/>
    <property type="project" value="TreeGrafter"/>
</dbReference>
<gene>
    <name evidence="2" type="ORF">DI09_57p60</name>
</gene>
<keyword evidence="2" id="KW-0863">Zinc-finger</keyword>
<feature type="domain" description="ZN622/Rei1/Reh1 zinc finger C2H2-type" evidence="1">
    <location>
        <begin position="143"/>
        <end position="237"/>
    </location>
</feature>
<dbReference type="HOGENOM" id="CLU_785469_0_0_1"/>
<reference evidence="2 3" key="1">
    <citation type="submission" date="2014-04" db="EMBL/GenBank/DDBJ databases">
        <title>A new species of microsporidia sheds light on the evolution of extreme parasitism.</title>
        <authorList>
            <person name="Haag K.L."/>
            <person name="James T.Y."/>
            <person name="Larsson R."/>
            <person name="Schaer T.M."/>
            <person name="Refardt D."/>
            <person name="Pombert J.-F."/>
            <person name="Ebert D."/>
        </authorList>
    </citation>
    <scope>NUCLEOTIDE SEQUENCE [LARGE SCALE GENOMIC DNA]</scope>
    <source>
        <strain evidence="2 3">UGP3</strain>
        <tissue evidence="2">Spores</tissue>
    </source>
</reference>
<accession>A0A098VSQ4</accession>
<dbReference type="GO" id="GO:0030687">
    <property type="term" value="C:preribosome, large subunit precursor"/>
    <property type="evidence" value="ECO:0007669"/>
    <property type="project" value="TreeGrafter"/>
</dbReference>
<comment type="caution">
    <text evidence="2">The sequence shown here is derived from an EMBL/GenBank/DDBJ whole genome shotgun (WGS) entry which is preliminary data.</text>
</comment>
<dbReference type="AlphaFoldDB" id="A0A098VSQ4"/>
<keyword evidence="2" id="KW-0479">Metal-binding</keyword>
<dbReference type="Proteomes" id="UP000029725">
    <property type="component" value="Unassembled WGS sequence"/>
</dbReference>
<dbReference type="GeneID" id="25260364"/>
<keyword evidence="2" id="KW-0862">Zinc</keyword>
<evidence type="ECO:0000313" key="3">
    <source>
        <dbReference type="Proteomes" id="UP000029725"/>
    </source>
</evidence>
<dbReference type="GO" id="GO:0008270">
    <property type="term" value="F:zinc ion binding"/>
    <property type="evidence" value="ECO:0007669"/>
    <property type="project" value="UniProtKB-KW"/>
</dbReference>
<dbReference type="VEuPathDB" id="MicrosporidiaDB:DI09_57p60"/>